<dbReference type="PIRSF" id="PIRSF002888">
    <property type="entry name" value="FliM"/>
    <property type="match status" value="1"/>
</dbReference>
<accession>A0A0F5MR55</accession>
<dbReference type="NCBIfam" id="TIGR01397">
    <property type="entry name" value="fliM_switch"/>
    <property type="match status" value="1"/>
</dbReference>
<evidence type="ECO:0000256" key="6">
    <source>
        <dbReference type="ARBA" id="ARBA00022779"/>
    </source>
</evidence>
<evidence type="ECO:0000256" key="8">
    <source>
        <dbReference type="ARBA" id="ARBA00023143"/>
    </source>
</evidence>
<evidence type="ECO:0000256" key="1">
    <source>
        <dbReference type="ARBA" id="ARBA00011049"/>
    </source>
</evidence>
<reference evidence="14 15" key="1">
    <citation type="submission" date="2015-02" db="EMBL/GenBank/DDBJ databases">
        <title>Single cell genomics of a rare environmental alphaproteobacterium provides unique insights into Rickettsiaceae evolution.</title>
        <authorList>
            <person name="Martijn J."/>
            <person name="Schulz F."/>
            <person name="Zaremba-Niedzwiedzka K."/>
            <person name="Viklund J."/>
            <person name="Stepanauskas R."/>
            <person name="Andersson S.G.E."/>
            <person name="Horn M."/>
            <person name="Guy L."/>
            <person name="Ettema T.J.G."/>
        </authorList>
    </citation>
    <scope>NUCLEOTIDE SEQUENCE [LARGE SCALE GENOMIC DNA]</scope>
    <source>
        <strain evidence="14 15">SCGC AAA041-L04</strain>
    </source>
</reference>
<dbReference type="Gene3D" id="2.30.330.10">
    <property type="entry name" value="SpoA-like"/>
    <property type="match status" value="1"/>
</dbReference>
<evidence type="ECO:0000313" key="15">
    <source>
        <dbReference type="Proteomes" id="UP000033358"/>
    </source>
</evidence>
<proteinExistence type="inferred from homology"/>
<feature type="compositionally biased region" description="Polar residues" evidence="12">
    <location>
        <begin position="7"/>
        <end position="17"/>
    </location>
</feature>
<evidence type="ECO:0000256" key="2">
    <source>
        <dbReference type="ARBA" id="ARBA00021898"/>
    </source>
</evidence>
<feature type="domain" description="Flagellar motor switch protein FliN-like C-terminal" evidence="13">
    <location>
        <begin position="290"/>
        <end position="360"/>
    </location>
</feature>
<sequence>MTENDENTGQGDASDSWEQMLAQEEAAKTSTPAASEAPEADAPTSVRSLNQEEIDSLLGFSSDNKDDDSKNRGIRAMLDKALQSYERLPMLEVVFDRFVRILSTSIRNFTSETVDIDIKSISSLRFGNYINSIPMPSLLTVFKAVEWENFGLISADGSLIYSLVDVLFGGRKVYRPIRFEGRPYTVIEQGIVRQLSDIILADLASAFDPLSTTTLVFERIETNPRFATISRPADAAILLQLRVEMEERAGKIDILFPYATLEPIRALLLQVFIGEKFGKDAEWEGNLQNEIFKLDIDLEAVLKTKVVLMQDVVNLKVGSTIIMDDFVDDDIILNCCGNNMFAGKIGKVGEKIAVSITDVLNKKLIHSEDKEK</sequence>
<dbReference type="CDD" id="cd17908">
    <property type="entry name" value="FliM"/>
    <property type="match status" value="1"/>
</dbReference>
<keyword evidence="3 11" id="KW-1003">Cell membrane</keyword>
<dbReference type="PRINTS" id="PR00955">
    <property type="entry name" value="FLGMOTORFLIM"/>
</dbReference>
<evidence type="ECO:0000256" key="5">
    <source>
        <dbReference type="ARBA" id="ARBA00022519"/>
    </source>
</evidence>
<evidence type="ECO:0000256" key="3">
    <source>
        <dbReference type="ARBA" id="ARBA00022475"/>
    </source>
</evidence>
<dbReference type="Pfam" id="PF01052">
    <property type="entry name" value="FliMN_C"/>
    <property type="match status" value="1"/>
</dbReference>
<evidence type="ECO:0000256" key="7">
    <source>
        <dbReference type="ARBA" id="ARBA00023136"/>
    </source>
</evidence>
<evidence type="ECO:0000256" key="9">
    <source>
        <dbReference type="ARBA" id="ARBA00025044"/>
    </source>
</evidence>
<comment type="subcellular location">
    <subcellularLocation>
        <location evidence="11">Cell inner membrane</location>
        <topology evidence="11">Peripheral membrane protein</topology>
    </subcellularLocation>
    <subcellularLocation>
        <location evidence="11">Bacterial flagellum basal body</location>
    </subcellularLocation>
</comment>
<evidence type="ECO:0000256" key="11">
    <source>
        <dbReference type="PIRNR" id="PIRNR002888"/>
    </source>
</evidence>
<comment type="caution">
    <text evidence="14">The sequence shown here is derived from an EMBL/GenBank/DDBJ whole genome shotgun (WGS) entry which is preliminary data.</text>
</comment>
<keyword evidence="6 11" id="KW-0283">Flagellar rotation</keyword>
<protein>
    <recommendedName>
        <fullName evidence="2 10">Flagellar motor switch protein FliM</fullName>
    </recommendedName>
</protein>
<evidence type="ECO:0000259" key="13">
    <source>
        <dbReference type="Pfam" id="PF01052"/>
    </source>
</evidence>
<comment type="function">
    <text evidence="9 11">FliM is one of three proteins (FliG, FliN, FliM) that forms the rotor-mounted switch complex (C ring), located at the base of the basal body. This complex interacts with the CheY and CheZ chemotaxis proteins, in addition to contacting components of the motor that determine the direction of flagellar rotation.</text>
</comment>
<dbReference type="GO" id="GO:0003774">
    <property type="term" value="F:cytoskeletal motor activity"/>
    <property type="evidence" value="ECO:0007669"/>
    <property type="project" value="InterPro"/>
</dbReference>
<keyword evidence="7 11" id="KW-0472">Membrane</keyword>
<evidence type="ECO:0000256" key="12">
    <source>
        <dbReference type="SAM" id="MobiDB-lite"/>
    </source>
</evidence>
<organism evidence="14 15">
    <name type="scientific">Candidatus Arcanibacter lacustris</name>
    <dbReference type="NCBI Taxonomy" id="1607817"/>
    <lineage>
        <taxon>Bacteria</taxon>
        <taxon>Pseudomonadati</taxon>
        <taxon>Pseudomonadota</taxon>
        <taxon>Alphaproteobacteria</taxon>
        <taxon>Rickettsiales</taxon>
        <taxon>Candidatus Arcanibacter</taxon>
    </lineage>
</organism>
<comment type="similarity">
    <text evidence="1 11">Belongs to the FliM family.</text>
</comment>
<dbReference type="InterPro" id="IPR001689">
    <property type="entry name" value="Flag_FliM"/>
</dbReference>
<keyword evidence="4 11" id="KW-0145">Chemotaxis</keyword>
<feature type="region of interest" description="Disordered" evidence="12">
    <location>
        <begin position="1"/>
        <end position="48"/>
    </location>
</feature>
<dbReference type="InterPro" id="IPR001543">
    <property type="entry name" value="FliN-like_C"/>
</dbReference>
<dbReference type="InterPro" id="IPR028976">
    <property type="entry name" value="CheC-like_sf"/>
</dbReference>
<dbReference type="Gene3D" id="3.40.1550.10">
    <property type="entry name" value="CheC-like"/>
    <property type="match status" value="1"/>
</dbReference>
<dbReference type="AlphaFoldDB" id="A0A0F5MR55"/>
<keyword evidence="15" id="KW-1185">Reference proteome</keyword>
<dbReference type="PATRIC" id="fig|1607817.3.peg.364"/>
<dbReference type="Proteomes" id="UP000033358">
    <property type="component" value="Unassembled WGS sequence"/>
</dbReference>
<evidence type="ECO:0000256" key="10">
    <source>
        <dbReference type="NCBIfam" id="TIGR01397"/>
    </source>
</evidence>
<keyword evidence="5 11" id="KW-0997">Cell inner membrane</keyword>
<dbReference type="GO" id="GO:0005886">
    <property type="term" value="C:plasma membrane"/>
    <property type="evidence" value="ECO:0007669"/>
    <property type="project" value="UniProtKB-SubCell"/>
</dbReference>
<feature type="compositionally biased region" description="Low complexity" evidence="12">
    <location>
        <begin position="29"/>
        <end position="45"/>
    </location>
</feature>
<dbReference type="GO" id="GO:0009425">
    <property type="term" value="C:bacterial-type flagellum basal body"/>
    <property type="evidence" value="ECO:0007669"/>
    <property type="project" value="UniProtKB-SubCell"/>
</dbReference>
<keyword evidence="14" id="KW-0966">Cell projection</keyword>
<dbReference type="PANTHER" id="PTHR30034:SF3">
    <property type="entry name" value="FLAGELLAR MOTOR SWITCH PROTEIN FLIM"/>
    <property type="match status" value="1"/>
</dbReference>
<gene>
    <name evidence="14" type="primary">fliM</name>
    <name evidence="14" type="ORF">SZ25_00367</name>
</gene>
<dbReference type="GO" id="GO:0050918">
    <property type="term" value="P:positive chemotaxis"/>
    <property type="evidence" value="ECO:0007669"/>
    <property type="project" value="TreeGrafter"/>
</dbReference>
<dbReference type="PANTHER" id="PTHR30034">
    <property type="entry name" value="FLAGELLAR MOTOR SWITCH PROTEIN FLIM"/>
    <property type="match status" value="1"/>
</dbReference>
<keyword evidence="14" id="KW-0969">Cilium</keyword>
<dbReference type="Pfam" id="PF02154">
    <property type="entry name" value="FliM"/>
    <property type="match status" value="1"/>
</dbReference>
<dbReference type="SUPFAM" id="SSF103039">
    <property type="entry name" value="CheC-like"/>
    <property type="match status" value="1"/>
</dbReference>
<keyword evidence="8 11" id="KW-0975">Bacterial flagellum</keyword>
<dbReference type="InterPro" id="IPR036429">
    <property type="entry name" value="SpoA-like_sf"/>
</dbReference>
<evidence type="ECO:0000313" key="14">
    <source>
        <dbReference type="EMBL" id="KKB96552.1"/>
    </source>
</evidence>
<dbReference type="GO" id="GO:0071978">
    <property type="term" value="P:bacterial-type flagellum-dependent swarming motility"/>
    <property type="evidence" value="ECO:0007669"/>
    <property type="project" value="TreeGrafter"/>
</dbReference>
<name>A0A0F5MR55_9RICK</name>
<dbReference type="EMBL" id="JYHA01000058">
    <property type="protein sequence ID" value="KKB96552.1"/>
    <property type="molecule type" value="Genomic_DNA"/>
</dbReference>
<evidence type="ECO:0000256" key="4">
    <source>
        <dbReference type="ARBA" id="ARBA00022500"/>
    </source>
</evidence>
<keyword evidence="14" id="KW-0282">Flagellum</keyword>
<dbReference type="SUPFAM" id="SSF101801">
    <property type="entry name" value="Surface presentation of antigens (SPOA)"/>
    <property type="match status" value="1"/>
</dbReference>